<dbReference type="EMBL" id="NSDI01000030">
    <property type="protein sequence ID" value="RIY35030.1"/>
    <property type="molecule type" value="Genomic_DNA"/>
</dbReference>
<accession>A0A3A1YCZ4</accession>
<dbReference type="AlphaFoldDB" id="A0A3A1YCZ4"/>
<comment type="caution">
    <text evidence="2">The sequence shown here is derived from an EMBL/GenBank/DDBJ whole genome shotgun (WGS) entry which is preliminary data.</text>
</comment>
<organism evidence="2 3">
    <name type="scientific">Capnocytophaga canis</name>
    <dbReference type="NCBI Taxonomy" id="1848903"/>
    <lineage>
        <taxon>Bacteria</taxon>
        <taxon>Pseudomonadati</taxon>
        <taxon>Bacteroidota</taxon>
        <taxon>Flavobacteriia</taxon>
        <taxon>Flavobacteriales</taxon>
        <taxon>Flavobacteriaceae</taxon>
        <taxon>Capnocytophaga</taxon>
    </lineage>
</organism>
<sequence>ANDPHLAVTNFLNALEKIPAMIEKQQKEIAVIEKDLPVLKEVVSKEWTKENTLNELKNELTSIDRKIQLSITSVKEKVKEEKNKNLDDKQDKNKEIKAERGRGIRI</sequence>
<dbReference type="Proteomes" id="UP000265497">
    <property type="component" value="Unassembled WGS sequence"/>
</dbReference>
<reference evidence="2 3" key="1">
    <citation type="submission" date="2017-08" db="EMBL/GenBank/DDBJ databases">
        <title>Capnocytophaga canis 17-158 assembly.</title>
        <authorList>
            <person name="Gulvik C.A."/>
        </authorList>
    </citation>
    <scope>NUCLEOTIDE SEQUENCE [LARGE SCALE GENOMIC DNA]</scope>
    <source>
        <strain evidence="2 3">17-158</strain>
    </source>
</reference>
<feature type="region of interest" description="Disordered" evidence="1">
    <location>
        <begin position="79"/>
        <end position="106"/>
    </location>
</feature>
<evidence type="ECO:0000256" key="1">
    <source>
        <dbReference type="SAM" id="MobiDB-lite"/>
    </source>
</evidence>
<protein>
    <submittedName>
        <fullName evidence="2">Uncharacterized protein</fullName>
    </submittedName>
</protein>
<evidence type="ECO:0000313" key="3">
    <source>
        <dbReference type="Proteomes" id="UP000265497"/>
    </source>
</evidence>
<evidence type="ECO:0000313" key="2">
    <source>
        <dbReference type="EMBL" id="RIY35030.1"/>
    </source>
</evidence>
<gene>
    <name evidence="2" type="ORF">CKY20_11470</name>
</gene>
<feature type="non-terminal residue" evidence="2">
    <location>
        <position position="1"/>
    </location>
</feature>
<proteinExistence type="predicted"/>
<name>A0A3A1YCZ4_9FLAO</name>